<dbReference type="AlphaFoldDB" id="A0A9W8LX68"/>
<feature type="non-terminal residue" evidence="2">
    <location>
        <position position="174"/>
    </location>
</feature>
<organism evidence="2 3">
    <name type="scientific">Coemansia brasiliensis</name>
    <dbReference type="NCBI Taxonomy" id="2650707"/>
    <lineage>
        <taxon>Eukaryota</taxon>
        <taxon>Fungi</taxon>
        <taxon>Fungi incertae sedis</taxon>
        <taxon>Zoopagomycota</taxon>
        <taxon>Kickxellomycotina</taxon>
        <taxon>Kickxellomycetes</taxon>
        <taxon>Kickxellales</taxon>
        <taxon>Kickxellaceae</taxon>
        <taxon>Coemansia</taxon>
    </lineage>
</organism>
<accession>A0A9W8LX68</accession>
<evidence type="ECO:0000259" key="1">
    <source>
        <dbReference type="Pfam" id="PF21232"/>
    </source>
</evidence>
<feature type="domain" description="Yme1-like N-terminal" evidence="1">
    <location>
        <begin position="80"/>
        <end position="136"/>
    </location>
</feature>
<dbReference type="Proteomes" id="UP001139887">
    <property type="component" value="Unassembled WGS sequence"/>
</dbReference>
<dbReference type="OrthoDB" id="1413014at2759"/>
<reference evidence="2" key="1">
    <citation type="submission" date="2022-07" db="EMBL/GenBank/DDBJ databases">
        <title>Phylogenomic reconstructions and comparative analyses of Kickxellomycotina fungi.</title>
        <authorList>
            <person name="Reynolds N.K."/>
            <person name="Stajich J.E."/>
            <person name="Barry K."/>
            <person name="Grigoriev I.V."/>
            <person name="Crous P."/>
            <person name="Smith M.E."/>
        </authorList>
    </citation>
    <scope>NUCLEOTIDE SEQUENCE</scope>
    <source>
        <strain evidence="2">NRRL 1566</strain>
    </source>
</reference>
<sequence>MPLTVRELRSTITLNNLQHTYLTAQSIRKNLFKTRMFSTQSKVSGWGSHSGYYSGNSDKSTSTNVPFDFTAQRRMALAKEAADSQLQNADIQNAYYRELLKPNMRSSKAPVVIARVEQGGHSMNLETLQLYLLALMQGKSTPERAAMRLVELLKGQPHLVKQLVGTTGMDGYER</sequence>
<gene>
    <name evidence="2" type="ORF">IWW36_006108</name>
</gene>
<protein>
    <recommendedName>
        <fullName evidence="1">Yme1-like N-terminal domain-containing protein</fullName>
    </recommendedName>
</protein>
<keyword evidence="3" id="KW-1185">Reference proteome</keyword>
<dbReference type="Pfam" id="PF21232">
    <property type="entry name" value="Yme1-like_N"/>
    <property type="match status" value="1"/>
</dbReference>
<proteinExistence type="predicted"/>
<dbReference type="InterPro" id="IPR048438">
    <property type="entry name" value="Yme1-like_N"/>
</dbReference>
<dbReference type="EMBL" id="JANBUW010002002">
    <property type="protein sequence ID" value="KAJ2841881.1"/>
    <property type="molecule type" value="Genomic_DNA"/>
</dbReference>
<name>A0A9W8LX68_9FUNG</name>
<evidence type="ECO:0000313" key="3">
    <source>
        <dbReference type="Proteomes" id="UP001139887"/>
    </source>
</evidence>
<comment type="caution">
    <text evidence="2">The sequence shown here is derived from an EMBL/GenBank/DDBJ whole genome shotgun (WGS) entry which is preliminary data.</text>
</comment>
<evidence type="ECO:0000313" key="2">
    <source>
        <dbReference type="EMBL" id="KAJ2841881.1"/>
    </source>
</evidence>